<keyword evidence="8" id="KW-1133">Transmembrane helix</keyword>
<evidence type="ECO:0000256" key="4">
    <source>
        <dbReference type="ARBA" id="ARBA00022536"/>
    </source>
</evidence>
<evidence type="ECO:0000256" key="2">
    <source>
        <dbReference type="ARBA" id="ARBA00004236"/>
    </source>
</evidence>
<evidence type="ECO:0000256" key="11">
    <source>
        <dbReference type="ARBA" id="ARBA00023180"/>
    </source>
</evidence>
<evidence type="ECO:0000256" key="12">
    <source>
        <dbReference type="PROSITE-ProRule" id="PRU00076"/>
    </source>
</evidence>
<name>V9IE18_APICE</name>
<keyword evidence="10 12" id="KW-1015">Disulfide bond</keyword>
<dbReference type="PANTHER" id="PTHR24052">
    <property type="entry name" value="DELTA-RELATED"/>
    <property type="match status" value="1"/>
</dbReference>
<feature type="chain" id="PRO_5004778024" evidence="13">
    <location>
        <begin position="20"/>
        <end position="156"/>
    </location>
</feature>
<comment type="subcellular location">
    <subcellularLocation>
        <location evidence="2">Cell membrane</location>
    </subcellularLocation>
    <subcellularLocation>
        <location evidence="1">Membrane</location>
        <topology evidence="1">Single-pass membrane protein</topology>
    </subcellularLocation>
</comment>
<sequence length="156" mass="17421">MTLSIYLLAAIAALGTINALEGPNICTRQETYTVTVRISEQKPYTVRENTWCFSFPPRCSKYKVVFKTIFKEQELKKQRPVEECCKGFTETNDGDRCIPICSKDCIHGTCIAPDVCKCESGYGGPLCNYKCPPGKWGKSCVNGLHVVKMELLVNPI</sequence>
<feature type="domain" description="EGF-like" evidence="14">
    <location>
        <begin position="93"/>
        <end position="128"/>
    </location>
</feature>
<keyword evidence="3" id="KW-1003">Cell membrane</keyword>
<dbReference type="Gene3D" id="2.10.25.10">
    <property type="entry name" value="Laminin"/>
    <property type="match status" value="1"/>
</dbReference>
<protein>
    <submittedName>
        <fullName evidence="16">Multiple epidermal growth factor-like domains protein 11</fullName>
    </submittedName>
</protein>
<evidence type="ECO:0000256" key="5">
    <source>
        <dbReference type="ARBA" id="ARBA00022692"/>
    </source>
</evidence>
<evidence type="ECO:0000256" key="6">
    <source>
        <dbReference type="ARBA" id="ARBA00022729"/>
    </source>
</evidence>
<organism evidence="16">
    <name type="scientific">Apis cerana</name>
    <name type="common">Indian honeybee</name>
    <dbReference type="NCBI Taxonomy" id="7461"/>
    <lineage>
        <taxon>Eukaryota</taxon>
        <taxon>Metazoa</taxon>
        <taxon>Ecdysozoa</taxon>
        <taxon>Arthropoda</taxon>
        <taxon>Hexapoda</taxon>
        <taxon>Insecta</taxon>
        <taxon>Pterygota</taxon>
        <taxon>Neoptera</taxon>
        <taxon>Endopterygota</taxon>
        <taxon>Hymenoptera</taxon>
        <taxon>Apocrita</taxon>
        <taxon>Aculeata</taxon>
        <taxon>Apoidea</taxon>
        <taxon>Anthophila</taxon>
        <taxon>Apidae</taxon>
        <taxon>Apis</taxon>
    </lineage>
</organism>
<dbReference type="InterPro" id="IPR052485">
    <property type="entry name" value="MEGF_diff_regulators"/>
</dbReference>
<comment type="caution">
    <text evidence="12">Lacks conserved residue(s) required for the propagation of feature annotation.</text>
</comment>
<dbReference type="InterPro" id="IPR057138">
    <property type="entry name" value="EGF_PEAR1L-like"/>
</dbReference>
<evidence type="ECO:0000256" key="8">
    <source>
        <dbReference type="ARBA" id="ARBA00022989"/>
    </source>
</evidence>
<keyword evidence="11" id="KW-0325">Glycoprotein</keyword>
<dbReference type="Pfam" id="PF07546">
    <property type="entry name" value="EMI"/>
    <property type="match status" value="1"/>
</dbReference>
<feature type="disulfide bond" evidence="12">
    <location>
        <begin position="118"/>
        <end position="127"/>
    </location>
</feature>
<evidence type="ECO:0000256" key="13">
    <source>
        <dbReference type="SAM" id="SignalP"/>
    </source>
</evidence>
<dbReference type="PROSITE" id="PS50026">
    <property type="entry name" value="EGF_3"/>
    <property type="match status" value="1"/>
</dbReference>
<feature type="domain" description="EMI" evidence="15">
    <location>
        <begin position="22"/>
        <end position="99"/>
    </location>
</feature>
<dbReference type="AlphaFoldDB" id="V9IE18"/>
<keyword evidence="6 13" id="KW-0732">Signal</keyword>
<dbReference type="PROSITE" id="PS00022">
    <property type="entry name" value="EGF_1"/>
    <property type="match status" value="1"/>
</dbReference>
<dbReference type="EMBL" id="JR039924">
    <property type="protein sequence ID" value="AEY58907.1"/>
    <property type="molecule type" value="mRNA"/>
</dbReference>
<keyword evidence="4 12" id="KW-0245">EGF-like domain</keyword>
<gene>
    <name evidence="16" type="ORF">ACCB01550.1</name>
</gene>
<evidence type="ECO:0000256" key="7">
    <source>
        <dbReference type="ARBA" id="ARBA00022737"/>
    </source>
</evidence>
<keyword evidence="5" id="KW-0812">Transmembrane</keyword>
<dbReference type="InterPro" id="IPR011489">
    <property type="entry name" value="EMI_domain"/>
</dbReference>
<evidence type="ECO:0000256" key="3">
    <source>
        <dbReference type="ARBA" id="ARBA00022475"/>
    </source>
</evidence>
<keyword evidence="9" id="KW-0472">Membrane</keyword>
<accession>V9IE18</accession>
<dbReference type="PANTHER" id="PTHR24052:SF8">
    <property type="entry name" value="NIMROD A, ISOFORM E"/>
    <property type="match status" value="1"/>
</dbReference>
<proteinExistence type="evidence at transcript level"/>
<keyword evidence="7" id="KW-0677">Repeat</keyword>
<evidence type="ECO:0000256" key="9">
    <source>
        <dbReference type="ARBA" id="ARBA00023136"/>
    </source>
</evidence>
<evidence type="ECO:0000256" key="1">
    <source>
        <dbReference type="ARBA" id="ARBA00004167"/>
    </source>
</evidence>
<evidence type="ECO:0000259" key="14">
    <source>
        <dbReference type="PROSITE" id="PS50026"/>
    </source>
</evidence>
<evidence type="ECO:0000259" key="15">
    <source>
        <dbReference type="PROSITE" id="PS51041"/>
    </source>
</evidence>
<reference evidence="16" key="1">
    <citation type="submission" date="2011-11" db="EMBL/GenBank/DDBJ databases">
        <title>Decoding the brain transcriptome of the Eastern honeybee (Apis cerana) based on pyrosequencing.</title>
        <authorList>
            <person name="Sun L."/>
            <person name="Zheng H."/>
            <person name="Wang Y."/>
            <person name="Xie X."/>
            <person name="Zhu Y."/>
            <person name="Gu W."/>
            <person name="Wang S."/>
        </authorList>
    </citation>
    <scope>NUCLEOTIDE SEQUENCE</scope>
    <source>
        <tissue evidence="16">Brain</tissue>
    </source>
</reference>
<dbReference type="InterPro" id="IPR000742">
    <property type="entry name" value="EGF"/>
</dbReference>
<feature type="signal peptide" evidence="13">
    <location>
        <begin position="1"/>
        <end position="19"/>
    </location>
</feature>
<dbReference type="GO" id="GO:0005886">
    <property type="term" value="C:plasma membrane"/>
    <property type="evidence" value="ECO:0007669"/>
    <property type="project" value="UniProtKB-SubCell"/>
</dbReference>
<dbReference type="Pfam" id="PF23301">
    <property type="entry name" value="EGF_PEAR1L"/>
    <property type="match status" value="1"/>
</dbReference>
<evidence type="ECO:0000256" key="10">
    <source>
        <dbReference type="ARBA" id="ARBA00023157"/>
    </source>
</evidence>
<dbReference type="PROSITE" id="PS51041">
    <property type="entry name" value="EMI"/>
    <property type="match status" value="1"/>
</dbReference>
<evidence type="ECO:0000313" key="16">
    <source>
        <dbReference type="EMBL" id="AEY58907.1"/>
    </source>
</evidence>